<dbReference type="PANTHER" id="PTHR32086">
    <property type="entry name" value="FANCONI ANEMIA GROUP D2 PROTEIN"/>
    <property type="match status" value="1"/>
</dbReference>
<accession>A0ABN7PNC9</accession>
<protein>
    <submittedName>
        <fullName evidence="6">Uncharacterized protein</fullName>
    </submittedName>
</protein>
<evidence type="ECO:0000313" key="6">
    <source>
        <dbReference type="EMBL" id="CAG2069208.1"/>
    </source>
</evidence>
<name>A0ABN7PNC9_TIMPD</name>
<comment type="caution">
    <text evidence="6">The sequence shown here is derived from an EMBL/GenBank/DDBJ whole genome shotgun (WGS) entry which is preliminary data.</text>
</comment>
<reference evidence="6" key="1">
    <citation type="submission" date="2021-03" db="EMBL/GenBank/DDBJ databases">
        <authorList>
            <person name="Tran Van P."/>
        </authorList>
    </citation>
    <scope>NUCLEOTIDE SEQUENCE</scope>
</reference>
<dbReference type="EMBL" id="CAJPIN010121652">
    <property type="protein sequence ID" value="CAG2069208.1"/>
    <property type="molecule type" value="Genomic_DNA"/>
</dbReference>
<comment type="similarity">
    <text evidence="5">Belongs to the Fanconi anemia protein FANCD2 family.</text>
</comment>
<evidence type="ECO:0000256" key="5">
    <source>
        <dbReference type="ARBA" id="ARBA00093456"/>
    </source>
</evidence>
<comment type="subcellular location">
    <subcellularLocation>
        <location evidence="1">Nucleus</location>
    </subcellularLocation>
</comment>
<dbReference type="Proteomes" id="UP001153148">
    <property type="component" value="Unassembled WGS sequence"/>
</dbReference>
<proteinExistence type="inferred from homology"/>
<keyword evidence="4" id="KW-0539">Nucleus</keyword>
<evidence type="ECO:0000313" key="7">
    <source>
        <dbReference type="Proteomes" id="UP001153148"/>
    </source>
</evidence>
<gene>
    <name evidence="6" type="ORF">TPAB3V08_LOCUS16151</name>
</gene>
<keyword evidence="3" id="KW-0832">Ubl conjugation</keyword>
<organism evidence="6 7">
    <name type="scientific">Timema podura</name>
    <name type="common">Walking stick</name>
    <dbReference type="NCBI Taxonomy" id="61482"/>
    <lineage>
        <taxon>Eukaryota</taxon>
        <taxon>Metazoa</taxon>
        <taxon>Ecdysozoa</taxon>
        <taxon>Arthropoda</taxon>
        <taxon>Hexapoda</taxon>
        <taxon>Insecta</taxon>
        <taxon>Pterygota</taxon>
        <taxon>Neoptera</taxon>
        <taxon>Polyneoptera</taxon>
        <taxon>Phasmatodea</taxon>
        <taxon>Timematodea</taxon>
        <taxon>Timematoidea</taxon>
        <taxon>Timematidae</taxon>
        <taxon>Timema</taxon>
    </lineage>
</organism>
<keyword evidence="2" id="KW-1017">Isopeptide bond</keyword>
<dbReference type="PANTHER" id="PTHR32086:SF0">
    <property type="entry name" value="FANCONI ANEMIA GROUP D2 PROTEIN"/>
    <property type="match status" value="1"/>
</dbReference>
<keyword evidence="7" id="KW-1185">Reference proteome</keyword>
<feature type="non-terminal residue" evidence="6">
    <location>
        <position position="117"/>
    </location>
</feature>
<dbReference type="Pfam" id="PF14631">
    <property type="entry name" value="FancD2"/>
    <property type="match status" value="1"/>
</dbReference>
<evidence type="ECO:0000256" key="3">
    <source>
        <dbReference type="ARBA" id="ARBA00022843"/>
    </source>
</evidence>
<dbReference type="InterPro" id="IPR029448">
    <property type="entry name" value="FANCD2"/>
</dbReference>
<sequence>MWWDVVTAYKPFFQELDMEVFVLLSKELRAPTETQDDDTDEPKLNCGSLLFLLMDYVDKVEYMLPNHTKRIMPFKFTSHKDVCFTNIAKVTPLSFAKTAIKNLDVLCVKLEQIFECN</sequence>
<evidence type="ECO:0000256" key="1">
    <source>
        <dbReference type="ARBA" id="ARBA00004123"/>
    </source>
</evidence>
<evidence type="ECO:0000256" key="2">
    <source>
        <dbReference type="ARBA" id="ARBA00022499"/>
    </source>
</evidence>
<evidence type="ECO:0000256" key="4">
    <source>
        <dbReference type="ARBA" id="ARBA00023242"/>
    </source>
</evidence>